<dbReference type="AlphaFoldDB" id="A0AAD6VTK1"/>
<keyword evidence="1" id="KW-0175">Coiled coil</keyword>
<evidence type="ECO:0000313" key="3">
    <source>
        <dbReference type="EMBL" id="KAJ7219300.1"/>
    </source>
</evidence>
<dbReference type="GO" id="GO:0005634">
    <property type="term" value="C:nucleus"/>
    <property type="evidence" value="ECO:0007669"/>
    <property type="project" value="TreeGrafter"/>
</dbReference>
<feature type="region of interest" description="Disordered" evidence="2">
    <location>
        <begin position="293"/>
        <end position="324"/>
    </location>
</feature>
<comment type="caution">
    <text evidence="3">The sequence shown here is derived from an EMBL/GenBank/DDBJ whole genome shotgun (WGS) entry which is preliminary data.</text>
</comment>
<feature type="region of interest" description="Disordered" evidence="2">
    <location>
        <begin position="1"/>
        <end position="109"/>
    </location>
</feature>
<name>A0AAD6VTK1_9AGAR</name>
<feature type="compositionally biased region" description="Basic and acidic residues" evidence="2">
    <location>
        <begin position="65"/>
        <end position="80"/>
    </location>
</feature>
<dbReference type="PANTHER" id="PTHR13621:SF2">
    <property type="entry name" value="PROLINE-RICH PROTEIN PRCC"/>
    <property type="match status" value="1"/>
</dbReference>
<keyword evidence="4" id="KW-1185">Reference proteome</keyword>
<protein>
    <submittedName>
        <fullName evidence="3">Mitotic checkpoint regulator, MAD2B-interacting-domain-containing protein</fullName>
    </submittedName>
</protein>
<accession>A0AAD6VTK1</accession>
<dbReference type="Pfam" id="PF10253">
    <property type="entry name" value="PRCC"/>
    <property type="match status" value="1"/>
</dbReference>
<organism evidence="3 4">
    <name type="scientific">Mycena pura</name>
    <dbReference type="NCBI Taxonomy" id="153505"/>
    <lineage>
        <taxon>Eukaryota</taxon>
        <taxon>Fungi</taxon>
        <taxon>Dikarya</taxon>
        <taxon>Basidiomycota</taxon>
        <taxon>Agaricomycotina</taxon>
        <taxon>Agaricomycetes</taxon>
        <taxon>Agaricomycetidae</taxon>
        <taxon>Agaricales</taxon>
        <taxon>Marasmiineae</taxon>
        <taxon>Mycenaceae</taxon>
        <taxon>Mycena</taxon>
    </lineage>
</organism>
<reference evidence="3" key="1">
    <citation type="submission" date="2023-03" db="EMBL/GenBank/DDBJ databases">
        <title>Massive genome expansion in bonnet fungi (Mycena s.s.) driven by repeated elements and novel gene families across ecological guilds.</title>
        <authorList>
            <consortium name="Lawrence Berkeley National Laboratory"/>
            <person name="Harder C.B."/>
            <person name="Miyauchi S."/>
            <person name="Viragh M."/>
            <person name="Kuo A."/>
            <person name="Thoen E."/>
            <person name="Andreopoulos B."/>
            <person name="Lu D."/>
            <person name="Skrede I."/>
            <person name="Drula E."/>
            <person name="Henrissat B."/>
            <person name="Morin E."/>
            <person name="Kohler A."/>
            <person name="Barry K."/>
            <person name="LaButti K."/>
            <person name="Morin E."/>
            <person name="Salamov A."/>
            <person name="Lipzen A."/>
            <person name="Mereny Z."/>
            <person name="Hegedus B."/>
            <person name="Baldrian P."/>
            <person name="Stursova M."/>
            <person name="Weitz H."/>
            <person name="Taylor A."/>
            <person name="Grigoriev I.V."/>
            <person name="Nagy L.G."/>
            <person name="Martin F."/>
            <person name="Kauserud H."/>
        </authorList>
    </citation>
    <scope>NUCLEOTIDE SEQUENCE</scope>
    <source>
        <strain evidence="3">9144</strain>
    </source>
</reference>
<gene>
    <name evidence="3" type="ORF">GGX14DRAFT_549761</name>
</gene>
<dbReference type="Proteomes" id="UP001219525">
    <property type="component" value="Unassembled WGS sequence"/>
</dbReference>
<evidence type="ECO:0000256" key="1">
    <source>
        <dbReference type="SAM" id="Coils"/>
    </source>
</evidence>
<dbReference type="EMBL" id="JARJCW010000011">
    <property type="protein sequence ID" value="KAJ7219300.1"/>
    <property type="molecule type" value="Genomic_DNA"/>
</dbReference>
<dbReference type="InterPro" id="IPR018800">
    <property type="entry name" value="PRCC"/>
</dbReference>
<feature type="region of interest" description="Disordered" evidence="2">
    <location>
        <begin position="125"/>
        <end position="152"/>
    </location>
</feature>
<sequence length="367" mass="38994">MNLGLGDYGSDSDPQDSDDETSVAAHPAPVSKSAVQVSLPPPKQKRAPKKITIGLPSLAPLDDDADKREDERPPAKKPRLEAGAGKSSLLFLLPAPKQNNPVLPSPQRVLGGGAKPSLVFNAHPAAAAAAEGEDPSQDAESLSSSMSFRPPSLARGRANISIEEGAIKAPPLTSQAPKVDFFSLGSSAPSHPVASSSSSPLLASLSSAPAIPKFEPPEPTPTDQYPGYYELPSGAWAAYDPEYYATFTKKWQTAYNAHVRALEKGQVRGFEGLDNAAVEEVDAAEEMEKAKREIQEREARKAVTQGAGSGPSAPNIKLTASKSSRIANSRHQLATMLHQAYANREVLEEKIAQGKRNRKEAGNKYGF</sequence>
<feature type="coiled-coil region" evidence="1">
    <location>
        <begin position="337"/>
        <end position="364"/>
    </location>
</feature>
<proteinExistence type="predicted"/>
<dbReference type="PANTHER" id="PTHR13621">
    <property type="entry name" value="PROLINE-RICH PROTEIN PRCC"/>
    <property type="match status" value="1"/>
</dbReference>
<evidence type="ECO:0000256" key="2">
    <source>
        <dbReference type="SAM" id="MobiDB-lite"/>
    </source>
</evidence>
<feature type="compositionally biased region" description="Low complexity" evidence="2">
    <location>
        <begin position="141"/>
        <end position="152"/>
    </location>
</feature>
<evidence type="ECO:0000313" key="4">
    <source>
        <dbReference type="Proteomes" id="UP001219525"/>
    </source>
</evidence>